<gene>
    <name evidence="2" type="primary">NCL1_26471</name>
    <name evidence="2" type="ORF">TNCT_536131</name>
</gene>
<protein>
    <submittedName>
        <fullName evidence="2">Uncharacterized protein</fullName>
    </submittedName>
</protein>
<organism evidence="2 3">
    <name type="scientific">Trichonephila clavata</name>
    <name type="common">Joro spider</name>
    <name type="synonym">Nephila clavata</name>
    <dbReference type="NCBI Taxonomy" id="2740835"/>
    <lineage>
        <taxon>Eukaryota</taxon>
        <taxon>Metazoa</taxon>
        <taxon>Ecdysozoa</taxon>
        <taxon>Arthropoda</taxon>
        <taxon>Chelicerata</taxon>
        <taxon>Arachnida</taxon>
        <taxon>Araneae</taxon>
        <taxon>Araneomorphae</taxon>
        <taxon>Entelegynae</taxon>
        <taxon>Araneoidea</taxon>
        <taxon>Nephilidae</taxon>
        <taxon>Trichonephila</taxon>
    </lineage>
</organism>
<evidence type="ECO:0000313" key="3">
    <source>
        <dbReference type="Proteomes" id="UP000887116"/>
    </source>
</evidence>
<reference evidence="2" key="1">
    <citation type="submission" date="2020-07" db="EMBL/GenBank/DDBJ databases">
        <title>Multicomponent nature underlies the extraordinary mechanical properties of spider dragline silk.</title>
        <authorList>
            <person name="Kono N."/>
            <person name="Nakamura H."/>
            <person name="Mori M."/>
            <person name="Yoshida Y."/>
            <person name="Ohtoshi R."/>
            <person name="Malay A.D."/>
            <person name="Moran D.A.P."/>
            <person name="Tomita M."/>
            <person name="Numata K."/>
            <person name="Arakawa K."/>
        </authorList>
    </citation>
    <scope>NUCLEOTIDE SEQUENCE</scope>
</reference>
<dbReference type="AlphaFoldDB" id="A0A8X6G2Y4"/>
<comment type="caution">
    <text evidence="2">The sequence shown here is derived from an EMBL/GenBank/DDBJ whole genome shotgun (WGS) entry which is preliminary data.</text>
</comment>
<name>A0A8X6G2Y4_TRICU</name>
<dbReference type="EMBL" id="BMAO01014461">
    <property type="protein sequence ID" value="GFQ95152.1"/>
    <property type="molecule type" value="Genomic_DNA"/>
</dbReference>
<keyword evidence="3" id="KW-1185">Reference proteome</keyword>
<dbReference type="Proteomes" id="UP000887116">
    <property type="component" value="Unassembled WGS sequence"/>
</dbReference>
<evidence type="ECO:0000256" key="1">
    <source>
        <dbReference type="SAM" id="SignalP"/>
    </source>
</evidence>
<sequence>MKAYFSIMVAICVALLCLQAVEMSPSARARRQSDDDNLVTLVIPQDILVRLLEGLLGALGLGAILGGDSSS</sequence>
<evidence type="ECO:0000313" key="2">
    <source>
        <dbReference type="EMBL" id="GFQ95152.1"/>
    </source>
</evidence>
<accession>A0A8X6G2Y4</accession>
<keyword evidence="1" id="KW-0732">Signal</keyword>
<feature type="signal peptide" evidence="1">
    <location>
        <begin position="1"/>
        <end position="23"/>
    </location>
</feature>
<dbReference type="OrthoDB" id="10442870at2759"/>
<feature type="chain" id="PRO_5036443163" evidence="1">
    <location>
        <begin position="24"/>
        <end position="71"/>
    </location>
</feature>
<proteinExistence type="predicted"/>